<evidence type="ECO:0000256" key="4">
    <source>
        <dbReference type="PROSITE-ProRule" id="PRU00134"/>
    </source>
</evidence>
<keyword evidence="7" id="KW-1185">Reference proteome</keyword>
<evidence type="ECO:0000256" key="2">
    <source>
        <dbReference type="ARBA" id="ARBA00022771"/>
    </source>
</evidence>
<keyword evidence="1" id="KW-0479">Metal-binding</keyword>
<evidence type="ECO:0000313" key="7">
    <source>
        <dbReference type="Proteomes" id="UP000799440"/>
    </source>
</evidence>
<dbReference type="Gene3D" id="6.10.140.2220">
    <property type="match status" value="1"/>
</dbReference>
<dbReference type="Proteomes" id="UP000799440">
    <property type="component" value="Unassembled WGS sequence"/>
</dbReference>
<reference evidence="6" key="1">
    <citation type="journal article" date="2020" name="Stud. Mycol.">
        <title>101 Dothideomycetes genomes: a test case for predicting lifestyles and emergence of pathogens.</title>
        <authorList>
            <person name="Haridas S."/>
            <person name="Albert R."/>
            <person name="Binder M."/>
            <person name="Bloem J."/>
            <person name="Labutti K."/>
            <person name="Salamov A."/>
            <person name="Andreopoulos B."/>
            <person name="Baker S."/>
            <person name="Barry K."/>
            <person name="Bills G."/>
            <person name="Bluhm B."/>
            <person name="Cannon C."/>
            <person name="Castanera R."/>
            <person name="Culley D."/>
            <person name="Daum C."/>
            <person name="Ezra D."/>
            <person name="Gonzalez J."/>
            <person name="Henrissat B."/>
            <person name="Kuo A."/>
            <person name="Liang C."/>
            <person name="Lipzen A."/>
            <person name="Lutzoni F."/>
            <person name="Magnuson J."/>
            <person name="Mondo S."/>
            <person name="Nolan M."/>
            <person name="Ohm R."/>
            <person name="Pangilinan J."/>
            <person name="Park H.-J."/>
            <person name="Ramirez L."/>
            <person name="Alfaro M."/>
            <person name="Sun H."/>
            <person name="Tritt A."/>
            <person name="Yoshinaga Y."/>
            <person name="Zwiers L.-H."/>
            <person name="Turgeon B."/>
            <person name="Goodwin S."/>
            <person name="Spatafora J."/>
            <person name="Crous P."/>
            <person name="Grigoriev I."/>
        </authorList>
    </citation>
    <scope>NUCLEOTIDE SEQUENCE</scope>
    <source>
        <strain evidence="6">CBS 119925</strain>
    </source>
</reference>
<evidence type="ECO:0000313" key="6">
    <source>
        <dbReference type="EMBL" id="KAF2752127.1"/>
    </source>
</evidence>
<organism evidence="6 7">
    <name type="scientific">Sporormia fimetaria CBS 119925</name>
    <dbReference type="NCBI Taxonomy" id="1340428"/>
    <lineage>
        <taxon>Eukaryota</taxon>
        <taxon>Fungi</taxon>
        <taxon>Dikarya</taxon>
        <taxon>Ascomycota</taxon>
        <taxon>Pezizomycotina</taxon>
        <taxon>Dothideomycetes</taxon>
        <taxon>Pleosporomycetidae</taxon>
        <taxon>Pleosporales</taxon>
        <taxon>Sporormiaceae</taxon>
        <taxon>Sporormia</taxon>
    </lineage>
</organism>
<proteinExistence type="predicted"/>
<keyword evidence="2 4" id="KW-0863">Zinc-finger</keyword>
<sequence length="274" mass="31868">CGSCGKSTTVKCARCKDVYYCNAECQKAHWKEHKRICDMDRYIRRVGALLQDLFFAWAEQMHRDCFVRIEDTGSHLIVYDGPHQQGSFYPFPNHLVKNAKDKRMILSSQMCDEALAYFKDLVDEMLKGTECKLHEFHFRVKIPRRRTKIITVHGEDITGPLRAHLVIAVSAKDNQKEWIIDPTGAQFSMFEAVMGKSEYEHRYVDKVLSHPKWGYTKKKFEAYAKERGYAGLMARISFKSMECIHQTVLSWKTAHGDLNSNLFRATDPVFQDRK</sequence>
<dbReference type="Pfam" id="PF01753">
    <property type="entry name" value="zf-MYND"/>
    <property type="match status" value="1"/>
</dbReference>
<dbReference type="EMBL" id="MU006561">
    <property type="protein sequence ID" value="KAF2752127.1"/>
    <property type="molecule type" value="Genomic_DNA"/>
</dbReference>
<dbReference type="AlphaFoldDB" id="A0A6A6VSB1"/>
<evidence type="ECO:0000259" key="5">
    <source>
        <dbReference type="PROSITE" id="PS50865"/>
    </source>
</evidence>
<feature type="non-terminal residue" evidence="6">
    <location>
        <position position="1"/>
    </location>
</feature>
<evidence type="ECO:0000256" key="1">
    <source>
        <dbReference type="ARBA" id="ARBA00022723"/>
    </source>
</evidence>
<keyword evidence="3" id="KW-0862">Zinc</keyword>
<protein>
    <recommendedName>
        <fullName evidence="5">MYND-type domain-containing protein</fullName>
    </recommendedName>
</protein>
<dbReference type="GO" id="GO:0008270">
    <property type="term" value="F:zinc ion binding"/>
    <property type="evidence" value="ECO:0007669"/>
    <property type="project" value="UniProtKB-KW"/>
</dbReference>
<gene>
    <name evidence="6" type="ORF">M011DRAFT_391635</name>
</gene>
<feature type="domain" description="MYND-type" evidence="5">
    <location>
        <begin position="1"/>
        <end position="37"/>
    </location>
</feature>
<accession>A0A6A6VSB1</accession>
<evidence type="ECO:0000256" key="3">
    <source>
        <dbReference type="ARBA" id="ARBA00022833"/>
    </source>
</evidence>
<dbReference type="PROSITE" id="PS01360">
    <property type="entry name" value="ZF_MYND_1"/>
    <property type="match status" value="1"/>
</dbReference>
<dbReference type="InterPro" id="IPR002893">
    <property type="entry name" value="Znf_MYND"/>
</dbReference>
<dbReference type="OrthoDB" id="432970at2759"/>
<dbReference type="SUPFAM" id="SSF144232">
    <property type="entry name" value="HIT/MYND zinc finger-like"/>
    <property type="match status" value="1"/>
</dbReference>
<feature type="non-terminal residue" evidence="6">
    <location>
        <position position="274"/>
    </location>
</feature>
<dbReference type="PROSITE" id="PS50865">
    <property type="entry name" value="ZF_MYND_2"/>
    <property type="match status" value="1"/>
</dbReference>
<name>A0A6A6VSB1_9PLEO</name>